<reference evidence="1" key="1">
    <citation type="submission" date="2023-02" db="EMBL/GenBank/DDBJ databases">
        <title>Kitasatospora phosalacinea NBRC 14627.</title>
        <authorList>
            <person name="Ichikawa N."/>
            <person name="Sato H."/>
            <person name="Tonouchi N."/>
        </authorList>
    </citation>
    <scope>NUCLEOTIDE SEQUENCE</scope>
    <source>
        <strain evidence="1">NBRC 14627</strain>
    </source>
</reference>
<dbReference type="PANTHER" id="PTHR31299">
    <property type="entry name" value="ESTERASE, PUTATIVE (AFU_ORTHOLOGUE AFUA_1G05850)-RELATED"/>
    <property type="match status" value="1"/>
</dbReference>
<dbReference type="InterPro" id="IPR007815">
    <property type="entry name" value="Emycin_Estase"/>
</dbReference>
<dbReference type="AlphaFoldDB" id="A0A9W6Q9X6"/>
<evidence type="ECO:0000313" key="1">
    <source>
        <dbReference type="EMBL" id="GLW71151.1"/>
    </source>
</evidence>
<accession>A0A9W6Q9X6</accession>
<dbReference type="GO" id="GO:0046677">
    <property type="term" value="P:response to antibiotic"/>
    <property type="evidence" value="ECO:0007669"/>
    <property type="project" value="InterPro"/>
</dbReference>
<sequence>MGRRTDGELDAWLGRHARRLEALTPGAPTEDLRPLGAALRDVRVVGLGEATHGTRELFRLKHRLVEFLVTELGFTALAMEAPAAAADAVDAYVRGGSGDGARALDGLGFWIWRTHELLDLVEWLRRWNRGRPPARQVGFTGIDVQQCGPSLVVLDALLREAAPGRIADLLDPLRPSATAAPGSRPDPEGRLLALAEELAALVAAVAPADTHALRHARLLRAAVDLVGRERRHRDPERTAWAVRDAYMAEAVDGLLADPAAKVVVWAHNSHVTQASWRGTWPTLGSRLRARYGEAYYALALLLGRGGFRARRTWPGPWTSPAPGPIAVHRLGRAPAGTVEARLLAAAPGDRLLDLRGAADAPPEVRRWLHDPQGVREFGALAPRWSHRFQRAPVVLGACYDGVALVAEGSASRPLERG</sequence>
<proteinExistence type="predicted"/>
<dbReference type="RefSeq" id="WP_285736957.1">
    <property type="nucleotide sequence ID" value="NZ_BSSA01000010.1"/>
</dbReference>
<dbReference type="Proteomes" id="UP001165041">
    <property type="component" value="Unassembled WGS sequence"/>
</dbReference>
<name>A0A9W6Q9X6_9ACTN</name>
<dbReference type="CDD" id="cd14728">
    <property type="entry name" value="Ere-like"/>
    <property type="match status" value="1"/>
</dbReference>
<dbReference type="InterPro" id="IPR052036">
    <property type="entry name" value="Hydrolase/PRTase-associated"/>
</dbReference>
<dbReference type="Gene3D" id="3.40.1660.10">
    <property type="entry name" value="EreA-like (biosynthetic domain)"/>
    <property type="match status" value="1"/>
</dbReference>
<organism evidence="1 2">
    <name type="scientific">Kitasatospora phosalacinea</name>
    <dbReference type="NCBI Taxonomy" id="2065"/>
    <lineage>
        <taxon>Bacteria</taxon>
        <taxon>Bacillati</taxon>
        <taxon>Actinomycetota</taxon>
        <taxon>Actinomycetes</taxon>
        <taxon>Kitasatosporales</taxon>
        <taxon>Streptomycetaceae</taxon>
        <taxon>Kitasatospora</taxon>
    </lineage>
</organism>
<protein>
    <submittedName>
        <fullName evidence="1">Succinoglycan biosynthesis</fullName>
    </submittedName>
</protein>
<dbReference type="Pfam" id="PF05139">
    <property type="entry name" value="Erythro_esteras"/>
    <property type="match status" value="1"/>
</dbReference>
<dbReference type="PANTHER" id="PTHR31299:SF0">
    <property type="entry name" value="ESTERASE, PUTATIVE (AFU_ORTHOLOGUE AFUA_1G05850)-RELATED"/>
    <property type="match status" value="1"/>
</dbReference>
<comment type="caution">
    <text evidence="1">The sequence shown here is derived from an EMBL/GenBank/DDBJ whole genome shotgun (WGS) entry which is preliminary data.</text>
</comment>
<dbReference type="Gene3D" id="3.30.1870.10">
    <property type="entry name" value="EreA-like, domain 2"/>
    <property type="match status" value="1"/>
</dbReference>
<gene>
    <name evidence="1" type="ORF">Kpho02_34500</name>
</gene>
<dbReference type="EMBL" id="BSSA01000010">
    <property type="protein sequence ID" value="GLW71151.1"/>
    <property type="molecule type" value="Genomic_DNA"/>
</dbReference>
<dbReference type="SUPFAM" id="SSF159501">
    <property type="entry name" value="EreA/ChaN-like"/>
    <property type="match status" value="1"/>
</dbReference>
<evidence type="ECO:0000313" key="2">
    <source>
        <dbReference type="Proteomes" id="UP001165041"/>
    </source>
</evidence>
<dbReference type="Gene3D" id="1.20.1440.30">
    <property type="entry name" value="Biosynthetic Protein domain"/>
    <property type="match status" value="1"/>
</dbReference>